<proteinExistence type="predicted"/>
<evidence type="ECO:0000259" key="2">
    <source>
        <dbReference type="Pfam" id="PF00188"/>
    </source>
</evidence>
<protein>
    <recommendedName>
        <fullName evidence="2">SCP domain-containing protein</fullName>
    </recommendedName>
</protein>
<sequence>MNIIIFVLILVANFQNSIAHIWGEDVYDQKCIDDAKCDETGHGHNFLRLELLARHNEYRIALANGTQKNGNCGDMTFPMASNMSLLTYDCELEKIAFNISKMCLNVTDPNFDHIGSNIATFHSGYPEFFGRSRDDSAFSIALEVDDLNTLPFMSSWWNTSINDAPLVNLTPTCNDSRKIPFLQ</sequence>
<feature type="domain" description="SCP" evidence="2">
    <location>
        <begin position="52"/>
        <end position="111"/>
    </location>
</feature>
<accession>A0AAD5REA7</accession>
<dbReference type="InterPro" id="IPR035940">
    <property type="entry name" value="CAP_sf"/>
</dbReference>
<dbReference type="EMBL" id="JAHQIW010007466">
    <property type="protein sequence ID" value="KAJ1374520.1"/>
    <property type="molecule type" value="Genomic_DNA"/>
</dbReference>
<evidence type="ECO:0000256" key="1">
    <source>
        <dbReference type="SAM" id="SignalP"/>
    </source>
</evidence>
<comment type="caution">
    <text evidence="3">The sequence shown here is derived from an EMBL/GenBank/DDBJ whole genome shotgun (WGS) entry which is preliminary data.</text>
</comment>
<feature type="non-terminal residue" evidence="3">
    <location>
        <position position="1"/>
    </location>
</feature>
<dbReference type="Proteomes" id="UP001196413">
    <property type="component" value="Unassembled WGS sequence"/>
</dbReference>
<feature type="chain" id="PRO_5042230764" description="SCP domain-containing protein" evidence="1">
    <location>
        <begin position="20"/>
        <end position="183"/>
    </location>
</feature>
<evidence type="ECO:0000313" key="3">
    <source>
        <dbReference type="EMBL" id="KAJ1374520.1"/>
    </source>
</evidence>
<gene>
    <name evidence="3" type="ORF">KIN20_037223</name>
</gene>
<keyword evidence="1" id="KW-0732">Signal</keyword>
<dbReference type="AlphaFoldDB" id="A0AAD5REA7"/>
<dbReference type="SUPFAM" id="SSF55797">
    <property type="entry name" value="PR-1-like"/>
    <property type="match status" value="1"/>
</dbReference>
<reference evidence="3" key="1">
    <citation type="submission" date="2021-06" db="EMBL/GenBank/DDBJ databases">
        <title>Parelaphostrongylus tenuis whole genome reference sequence.</title>
        <authorList>
            <person name="Garwood T.J."/>
            <person name="Larsen P.A."/>
            <person name="Fountain-Jones N.M."/>
            <person name="Garbe J.R."/>
            <person name="Macchietto M.G."/>
            <person name="Kania S.A."/>
            <person name="Gerhold R.W."/>
            <person name="Richards J.E."/>
            <person name="Wolf T.M."/>
        </authorList>
    </citation>
    <scope>NUCLEOTIDE SEQUENCE</scope>
    <source>
        <strain evidence="3">MNPRO001-30</strain>
        <tissue evidence="3">Meninges</tissue>
    </source>
</reference>
<organism evidence="3 4">
    <name type="scientific">Parelaphostrongylus tenuis</name>
    <name type="common">Meningeal worm</name>
    <dbReference type="NCBI Taxonomy" id="148309"/>
    <lineage>
        <taxon>Eukaryota</taxon>
        <taxon>Metazoa</taxon>
        <taxon>Ecdysozoa</taxon>
        <taxon>Nematoda</taxon>
        <taxon>Chromadorea</taxon>
        <taxon>Rhabditida</taxon>
        <taxon>Rhabditina</taxon>
        <taxon>Rhabditomorpha</taxon>
        <taxon>Strongyloidea</taxon>
        <taxon>Metastrongylidae</taxon>
        <taxon>Parelaphostrongylus</taxon>
    </lineage>
</organism>
<dbReference type="CDD" id="cd05380">
    <property type="entry name" value="CAP_euk"/>
    <property type="match status" value="1"/>
</dbReference>
<dbReference type="InterPro" id="IPR014044">
    <property type="entry name" value="CAP_dom"/>
</dbReference>
<keyword evidence="4" id="KW-1185">Reference proteome</keyword>
<dbReference type="Pfam" id="PF00188">
    <property type="entry name" value="CAP"/>
    <property type="match status" value="1"/>
</dbReference>
<name>A0AAD5REA7_PARTN</name>
<dbReference type="Gene3D" id="3.40.33.10">
    <property type="entry name" value="CAP"/>
    <property type="match status" value="1"/>
</dbReference>
<evidence type="ECO:0000313" key="4">
    <source>
        <dbReference type="Proteomes" id="UP001196413"/>
    </source>
</evidence>
<feature type="signal peptide" evidence="1">
    <location>
        <begin position="1"/>
        <end position="19"/>
    </location>
</feature>